<dbReference type="InterPro" id="IPR036974">
    <property type="entry name" value="PUA_sf"/>
</dbReference>
<proteinExistence type="predicted"/>
<dbReference type="GO" id="GO:0031120">
    <property type="term" value="P:snRNA pseudouridine synthesis"/>
    <property type="evidence" value="ECO:0007669"/>
    <property type="project" value="TreeGrafter"/>
</dbReference>
<reference evidence="2 3" key="1">
    <citation type="journal article" date="2012" name="Genome Biol. Evol.">
        <title>Nucleomorph genome sequence of the cryptophyte alga Chroomonas mesostigmatica CCMP1168 reveals lineage-specific gene loss and genome complexity.</title>
        <authorList>
            <person name="Moore C.E."/>
            <person name="Curtis B."/>
            <person name="Mills T."/>
            <person name="Tanifuji G."/>
            <person name="Archibald J.M."/>
        </authorList>
    </citation>
    <scope>NUCLEOTIDE SEQUENCE [LARGE SCALE GENOMIC DNA]</scope>
    <source>
        <strain evidence="2 3">CCMP1168</strain>
    </source>
</reference>
<dbReference type="Proteomes" id="UP000243348">
    <property type="component" value="Nucleomorph 3"/>
</dbReference>
<dbReference type="PROSITE" id="PS50890">
    <property type="entry name" value="PUA"/>
    <property type="match status" value="1"/>
</dbReference>
<dbReference type="GO" id="GO:0003723">
    <property type="term" value="F:RNA binding"/>
    <property type="evidence" value="ECO:0007669"/>
    <property type="project" value="InterPro"/>
</dbReference>
<dbReference type="SMART" id="SM00359">
    <property type="entry name" value="PUA"/>
    <property type="match status" value="1"/>
</dbReference>
<keyword evidence="2" id="KW-0542">Nucleomorph</keyword>
<dbReference type="EMBL" id="CP003682">
    <property type="protein sequence ID" value="AFP65701.1"/>
    <property type="molecule type" value="Genomic_DNA"/>
</dbReference>
<dbReference type="InterPro" id="IPR002478">
    <property type="entry name" value="PUA"/>
</dbReference>
<sequence>MKSKIEEKTNKWPLFLKSFCFLGVKADFLSADSNNNILKSPTTQKTLYEGIVNIDKPSGWNSHEISLWIKKSLGIEKTKNLEKADSNFTGCLLICLGNIFFFENINIESKKDYICVFNIKNSNIFKSVNFRKITNILNGNTFHAESFFSNLKSHLKIRNKFSSNLSEIDSKKFLGILEISSNFTLSSPFFFFNFGFILGKNVNLLEIRKIRFGNITEDENLFNLQDLIDAKWISRCLKNNFFLKKIFSPVEFLLSFHKRIIVKNSAINSLCYGSKLSISGILRFEKNIENEENLILLSTKGEMIALGKSKLNTNSIFKLDVGLCVFVTSIIMEKDYYPKRWGFGIVATKKNLLISSGIQIYFKKKKITPKKWWKK</sequence>
<geneLocation type="nucleomorph" evidence="2"/>
<organism evidence="2 3">
    <name type="scientific">Chroomonas mesostigmatica CCMP1168</name>
    <dbReference type="NCBI Taxonomy" id="1195612"/>
    <lineage>
        <taxon>Eukaryota</taxon>
        <taxon>Cryptophyceae</taxon>
        <taxon>Pyrenomonadales</taxon>
        <taxon>Chroomonadaceae</taxon>
        <taxon>Chroomonas</taxon>
    </lineage>
</organism>
<evidence type="ECO:0000313" key="3">
    <source>
        <dbReference type="Proteomes" id="UP000243348"/>
    </source>
</evidence>
<gene>
    <name evidence="2" type="primary">cbf5</name>
    <name evidence="2" type="ORF">CMESO_561</name>
</gene>
<dbReference type="InterPro" id="IPR020103">
    <property type="entry name" value="PsdUridine_synth_cat_dom_sf"/>
</dbReference>
<feature type="domain" description="PUA" evidence="1">
    <location>
        <begin position="258"/>
        <end position="332"/>
    </location>
</feature>
<evidence type="ECO:0000313" key="2">
    <source>
        <dbReference type="EMBL" id="AFP65701.1"/>
    </source>
</evidence>
<dbReference type="PANTHER" id="PTHR23127:SF0">
    <property type="entry name" value="H_ACA RIBONUCLEOPROTEIN COMPLEX SUBUNIT DKC1"/>
    <property type="match status" value="1"/>
</dbReference>
<dbReference type="Gene3D" id="3.30.2350.10">
    <property type="entry name" value="Pseudouridine synthase"/>
    <property type="match status" value="1"/>
</dbReference>
<dbReference type="GO" id="GO:0031429">
    <property type="term" value="C:box H/ACA snoRNP complex"/>
    <property type="evidence" value="ECO:0007669"/>
    <property type="project" value="TreeGrafter"/>
</dbReference>
<dbReference type="InterPro" id="IPR004802">
    <property type="entry name" value="tRNA_PsdUridine_synth_B_fam"/>
</dbReference>
<name>J7G6M3_9CRYP</name>
<dbReference type="PANTHER" id="PTHR23127">
    <property type="entry name" value="CENTROMERE/MICROTUBULE BINDING PROTEIN CBF5"/>
    <property type="match status" value="1"/>
</dbReference>
<dbReference type="GO" id="GO:0031118">
    <property type="term" value="P:rRNA pseudouridine synthesis"/>
    <property type="evidence" value="ECO:0007669"/>
    <property type="project" value="TreeGrafter"/>
</dbReference>
<dbReference type="GO" id="GO:0000495">
    <property type="term" value="P:box H/ACA sno(s)RNA 3'-end processing"/>
    <property type="evidence" value="ECO:0007669"/>
    <property type="project" value="TreeGrafter"/>
</dbReference>
<dbReference type="AlphaFoldDB" id="J7G6M3"/>
<dbReference type="SUPFAM" id="SSF88697">
    <property type="entry name" value="PUA domain-like"/>
    <property type="match status" value="1"/>
</dbReference>
<evidence type="ECO:0000259" key="1">
    <source>
        <dbReference type="SMART" id="SM00359"/>
    </source>
</evidence>
<dbReference type="GO" id="GO:0009982">
    <property type="term" value="F:pseudouridine synthase activity"/>
    <property type="evidence" value="ECO:0007669"/>
    <property type="project" value="InterPro"/>
</dbReference>
<dbReference type="SUPFAM" id="SSF55120">
    <property type="entry name" value="Pseudouridine synthase"/>
    <property type="match status" value="1"/>
</dbReference>
<protein>
    <submittedName>
        <fullName evidence="2">Pseudouridylate synthase</fullName>
    </submittedName>
</protein>
<dbReference type="Gene3D" id="2.30.130.10">
    <property type="entry name" value="PUA domain"/>
    <property type="match status" value="1"/>
</dbReference>
<dbReference type="InterPro" id="IPR015947">
    <property type="entry name" value="PUA-like_sf"/>
</dbReference>
<accession>J7G6M3</accession>
<dbReference type="GO" id="GO:1990481">
    <property type="term" value="P:mRNA pseudouridine synthesis"/>
    <property type="evidence" value="ECO:0007669"/>
    <property type="project" value="TreeGrafter"/>
</dbReference>
<dbReference type="Pfam" id="PF01472">
    <property type="entry name" value="PUA"/>
    <property type="match status" value="1"/>
</dbReference>
<dbReference type="CDD" id="cd21148">
    <property type="entry name" value="PUA_Cbf5"/>
    <property type="match status" value="1"/>
</dbReference>